<name>A0ABS6IQ26_9HYPH</name>
<evidence type="ECO:0000256" key="2">
    <source>
        <dbReference type="ARBA" id="ARBA00022827"/>
    </source>
</evidence>
<evidence type="ECO:0000313" key="6">
    <source>
        <dbReference type="EMBL" id="MBU8876697.1"/>
    </source>
</evidence>
<comment type="caution">
    <text evidence="6">The sequence shown here is derived from an EMBL/GenBank/DDBJ whole genome shotgun (WGS) entry which is preliminary data.</text>
</comment>
<feature type="domain" description="Acyl-CoA dehydrogenase/oxidase N-terminal" evidence="5">
    <location>
        <begin position="5"/>
        <end position="82"/>
    </location>
</feature>
<sequence length="351" mass="37033">MDRDTRDMLLETATRFFAERSAKDVVNGVEKGVWPADLWKEIEEMGLPLIAVPEELEGVGGTLADLMALLRVAGEHAVPVPVAETALANLLVAAAGGKPATGPSTLALGDLSFQGGRVSGKVARVPFAGVAERFVSIVTAGGKSTLVVVRRDAATIEDSPSHAGEPYGSVSFDGAAPEFSAASTISADRAFELAALARSMQMAGAADKVLVTATEYCKQRVQFGRPISTFQAVQHMLAELASCVAATIAAAEAASRDADEGGLVDGGSFSIAAAKTQCSDFAHRIAAISHQSMGAMGFTHEHILHHYTRRLWVWRRDFGSESFWGEKIGQSFARAGKDELWPALAASRYAA</sequence>
<evidence type="ECO:0000313" key="7">
    <source>
        <dbReference type="Proteomes" id="UP000727907"/>
    </source>
</evidence>
<dbReference type="RefSeq" id="WP_216965684.1">
    <property type="nucleotide sequence ID" value="NZ_JAHOPB010000002.1"/>
</dbReference>
<keyword evidence="7" id="KW-1185">Reference proteome</keyword>
<dbReference type="InterPro" id="IPR013786">
    <property type="entry name" value="AcylCoA_DH/ox_N"/>
</dbReference>
<reference evidence="6 7" key="1">
    <citation type="submission" date="2021-06" db="EMBL/GenBank/DDBJ databases">
        <authorList>
            <person name="Lee D.H."/>
        </authorList>
    </citation>
    <scope>NUCLEOTIDE SEQUENCE [LARGE SCALE GENOMIC DNA]</scope>
    <source>
        <strain evidence="6 7">MMS21-HV4-11</strain>
    </source>
</reference>
<feature type="domain" description="Acyl-CoA dehydrogenase/oxidase C-terminal" evidence="4">
    <location>
        <begin position="189"/>
        <end position="311"/>
    </location>
</feature>
<dbReference type="PANTHER" id="PTHR43884">
    <property type="entry name" value="ACYL-COA DEHYDROGENASE"/>
    <property type="match status" value="1"/>
</dbReference>
<keyword evidence="2" id="KW-0274">FAD</keyword>
<gene>
    <name evidence="6" type="ORF">KQ910_23180</name>
</gene>
<dbReference type="Proteomes" id="UP000727907">
    <property type="component" value="Unassembled WGS sequence"/>
</dbReference>
<dbReference type="Pfam" id="PF02771">
    <property type="entry name" value="Acyl-CoA_dh_N"/>
    <property type="match status" value="1"/>
</dbReference>
<evidence type="ECO:0000256" key="1">
    <source>
        <dbReference type="ARBA" id="ARBA00022630"/>
    </source>
</evidence>
<evidence type="ECO:0000259" key="4">
    <source>
        <dbReference type="Pfam" id="PF00441"/>
    </source>
</evidence>
<dbReference type="InterPro" id="IPR009075">
    <property type="entry name" value="AcylCo_DH/oxidase_C"/>
</dbReference>
<dbReference type="PANTHER" id="PTHR43884:SF20">
    <property type="entry name" value="ACYL-COA DEHYDROGENASE FADE28"/>
    <property type="match status" value="1"/>
</dbReference>
<keyword evidence="1" id="KW-0285">Flavoprotein</keyword>
<dbReference type="Pfam" id="PF00441">
    <property type="entry name" value="Acyl-CoA_dh_1"/>
    <property type="match status" value="1"/>
</dbReference>
<keyword evidence="3" id="KW-0560">Oxidoreductase</keyword>
<proteinExistence type="predicted"/>
<accession>A0ABS6IQ26</accession>
<evidence type="ECO:0000256" key="3">
    <source>
        <dbReference type="ARBA" id="ARBA00023002"/>
    </source>
</evidence>
<protein>
    <submittedName>
        <fullName evidence="6">Acyl-CoA dehydrogenase family protein</fullName>
    </submittedName>
</protein>
<dbReference type="EMBL" id="JAHOPB010000002">
    <property type="protein sequence ID" value="MBU8876697.1"/>
    <property type="molecule type" value="Genomic_DNA"/>
</dbReference>
<organism evidence="6 7">
    <name type="scientific">Reyranella humidisoli</name>
    <dbReference type="NCBI Taxonomy" id="2849149"/>
    <lineage>
        <taxon>Bacteria</taxon>
        <taxon>Pseudomonadati</taxon>
        <taxon>Pseudomonadota</taxon>
        <taxon>Alphaproteobacteria</taxon>
        <taxon>Hyphomicrobiales</taxon>
        <taxon>Reyranellaceae</taxon>
        <taxon>Reyranella</taxon>
    </lineage>
</organism>
<evidence type="ECO:0000259" key="5">
    <source>
        <dbReference type="Pfam" id="PF02771"/>
    </source>
</evidence>